<dbReference type="OrthoDB" id="8254688at2"/>
<proteinExistence type="predicted"/>
<reference evidence="2 3" key="1">
    <citation type="submission" date="2014-03" db="EMBL/GenBank/DDBJ databases">
        <title>Bradyrhizobium valentinum sp. nov., isolated from effective nodules of Lupinus mariae-josephae, a lupine endemic of basic-lime soils in Eastern Spain.</title>
        <authorList>
            <person name="Duran D."/>
            <person name="Rey L."/>
            <person name="Navarro A."/>
            <person name="Busquets A."/>
            <person name="Imperial J."/>
            <person name="Ruiz-Argueso T."/>
        </authorList>
    </citation>
    <scope>NUCLEOTIDE SEQUENCE [LARGE SCALE GENOMIC DNA]</scope>
    <source>
        <strain evidence="2 3">CCBAU 23086</strain>
    </source>
</reference>
<dbReference type="GO" id="GO:0016987">
    <property type="term" value="F:sigma factor activity"/>
    <property type="evidence" value="ECO:0007669"/>
    <property type="project" value="InterPro"/>
</dbReference>
<dbReference type="InterPro" id="IPR042189">
    <property type="entry name" value="RNA_pol_sigma_70_r1_1_sf"/>
</dbReference>
<evidence type="ECO:0000259" key="1">
    <source>
        <dbReference type="Pfam" id="PF03979"/>
    </source>
</evidence>
<name>A0A0R3N193_9BRAD</name>
<feature type="domain" description="RNA polymerase sigma factor 70 region 1.1" evidence="1">
    <location>
        <begin position="3"/>
        <end position="58"/>
    </location>
</feature>
<sequence length="62" mass="6889">MRQRDMIRMAIELGRPTGVMTFDQLNELLPSATTEPEDIEAVMEALSDEGINLVEGDQKKPG</sequence>
<evidence type="ECO:0000313" key="3">
    <source>
        <dbReference type="Proteomes" id="UP000051660"/>
    </source>
</evidence>
<dbReference type="RefSeq" id="WP_057857412.1">
    <property type="nucleotide sequence ID" value="NZ_LLYB01000049.1"/>
</dbReference>
<gene>
    <name evidence="2" type="ORF">CQ14_26905</name>
</gene>
<dbReference type="Gene3D" id="1.10.220.120">
    <property type="entry name" value="Sigma-70 factor, region 1.1"/>
    <property type="match status" value="1"/>
</dbReference>
<dbReference type="GO" id="GO:0003677">
    <property type="term" value="F:DNA binding"/>
    <property type="evidence" value="ECO:0007669"/>
    <property type="project" value="InterPro"/>
</dbReference>
<accession>A0A0R3N193</accession>
<evidence type="ECO:0000313" key="2">
    <source>
        <dbReference type="EMBL" id="KRR26121.1"/>
    </source>
</evidence>
<dbReference type="AlphaFoldDB" id="A0A0R3N193"/>
<protein>
    <submittedName>
        <fullName evidence="2">RNA polymerase subunit sigma-70</fullName>
    </submittedName>
</protein>
<dbReference type="EMBL" id="LLYB01000049">
    <property type="protein sequence ID" value="KRR26121.1"/>
    <property type="molecule type" value="Genomic_DNA"/>
</dbReference>
<comment type="caution">
    <text evidence="2">The sequence shown here is derived from an EMBL/GenBank/DDBJ whole genome shotgun (WGS) entry which is preliminary data.</text>
</comment>
<dbReference type="Proteomes" id="UP000051660">
    <property type="component" value="Unassembled WGS sequence"/>
</dbReference>
<dbReference type="InterPro" id="IPR007127">
    <property type="entry name" value="RNA_pol_sigma_70_r1_1"/>
</dbReference>
<organism evidence="2 3">
    <name type="scientific">Bradyrhizobium lablabi</name>
    <dbReference type="NCBI Taxonomy" id="722472"/>
    <lineage>
        <taxon>Bacteria</taxon>
        <taxon>Pseudomonadati</taxon>
        <taxon>Pseudomonadota</taxon>
        <taxon>Alphaproteobacteria</taxon>
        <taxon>Hyphomicrobiales</taxon>
        <taxon>Nitrobacteraceae</taxon>
        <taxon>Bradyrhizobium</taxon>
    </lineage>
</organism>
<dbReference type="Pfam" id="PF03979">
    <property type="entry name" value="Sigma70_r1_1"/>
    <property type="match status" value="1"/>
</dbReference>